<dbReference type="Proteomes" id="UP001197093">
    <property type="component" value="Unassembled WGS sequence"/>
</dbReference>
<reference evidence="3" key="1">
    <citation type="submission" date="2023-02" db="EMBL/GenBank/DDBJ databases">
        <authorList>
            <person name="Palmer J.M."/>
        </authorList>
    </citation>
    <scope>NUCLEOTIDE SEQUENCE</scope>
    <source>
        <strain evidence="3">FW57</strain>
    </source>
</reference>
<keyword evidence="2" id="KW-1133">Transmembrane helix</keyword>
<keyword evidence="2" id="KW-0812">Transmembrane</keyword>
<accession>A0AAD4HX98</accession>
<feature type="region of interest" description="Disordered" evidence="1">
    <location>
        <begin position="1"/>
        <end position="34"/>
    </location>
</feature>
<feature type="transmembrane region" description="Helical" evidence="2">
    <location>
        <begin position="105"/>
        <end position="126"/>
    </location>
</feature>
<name>A0AAD4HX98_9PEZI</name>
<evidence type="ECO:0000313" key="4">
    <source>
        <dbReference type="Proteomes" id="UP001197093"/>
    </source>
</evidence>
<dbReference type="EMBL" id="JAHCVI010000004">
    <property type="protein sequence ID" value="KAG7286801.1"/>
    <property type="molecule type" value="Genomic_DNA"/>
</dbReference>
<keyword evidence="2" id="KW-0472">Membrane</keyword>
<sequence>MYSSSSDSENSSRKRTPLYYSDSDDEKPAPPPQPQYSKWNPWGYCTRTQVFLWVMAAFFPLLLPRDRAIFDPPAGIRRYVAVFITVHALVFNSQFSREFFVELGFHWAFIGGIVLYLYFLFGLGIFTRWLAASTVCWVWPGRANLDVRAGQVIHFLALNVLFEILAKNWMEAIREREHESRMRVDAILEQDDRRHKASMREEEKRMEAAEIEWVRVNGPRPKPKPRIGEPPNYRAKRLGLVKPAPPYEYPAGFPPC</sequence>
<dbReference type="AlphaFoldDB" id="A0AAD4HX98"/>
<comment type="caution">
    <text evidence="3">The sequence shown here is derived from an EMBL/GenBank/DDBJ whole genome shotgun (WGS) entry which is preliminary data.</text>
</comment>
<gene>
    <name evidence="3" type="ORF">NEMBOFW57_009118</name>
</gene>
<evidence type="ECO:0000313" key="3">
    <source>
        <dbReference type="EMBL" id="KAG7286801.1"/>
    </source>
</evidence>
<keyword evidence="4" id="KW-1185">Reference proteome</keyword>
<organism evidence="3 4">
    <name type="scientific">Staphylotrichum longicolle</name>
    <dbReference type="NCBI Taxonomy" id="669026"/>
    <lineage>
        <taxon>Eukaryota</taxon>
        <taxon>Fungi</taxon>
        <taxon>Dikarya</taxon>
        <taxon>Ascomycota</taxon>
        <taxon>Pezizomycotina</taxon>
        <taxon>Sordariomycetes</taxon>
        <taxon>Sordariomycetidae</taxon>
        <taxon>Sordariales</taxon>
        <taxon>Chaetomiaceae</taxon>
        <taxon>Staphylotrichum</taxon>
    </lineage>
</organism>
<feature type="transmembrane region" description="Helical" evidence="2">
    <location>
        <begin position="41"/>
        <end position="63"/>
    </location>
</feature>
<protein>
    <submittedName>
        <fullName evidence="3">Uncharacterized protein</fullName>
    </submittedName>
</protein>
<proteinExistence type="predicted"/>
<evidence type="ECO:0000256" key="1">
    <source>
        <dbReference type="SAM" id="MobiDB-lite"/>
    </source>
</evidence>
<feature type="transmembrane region" description="Helical" evidence="2">
    <location>
        <begin position="75"/>
        <end position="93"/>
    </location>
</feature>
<evidence type="ECO:0000256" key="2">
    <source>
        <dbReference type="SAM" id="Phobius"/>
    </source>
</evidence>